<dbReference type="InterPro" id="IPR054722">
    <property type="entry name" value="PolX-like_BBD"/>
</dbReference>
<evidence type="ECO:0000259" key="2">
    <source>
        <dbReference type="Pfam" id="PF22936"/>
    </source>
</evidence>
<organism evidence="3 4">
    <name type="scientific">Senna tora</name>
    <dbReference type="NCBI Taxonomy" id="362788"/>
    <lineage>
        <taxon>Eukaryota</taxon>
        <taxon>Viridiplantae</taxon>
        <taxon>Streptophyta</taxon>
        <taxon>Embryophyta</taxon>
        <taxon>Tracheophyta</taxon>
        <taxon>Spermatophyta</taxon>
        <taxon>Magnoliopsida</taxon>
        <taxon>eudicotyledons</taxon>
        <taxon>Gunneridae</taxon>
        <taxon>Pentapetalae</taxon>
        <taxon>rosids</taxon>
        <taxon>fabids</taxon>
        <taxon>Fabales</taxon>
        <taxon>Fabaceae</taxon>
        <taxon>Caesalpinioideae</taxon>
        <taxon>Cassia clade</taxon>
        <taxon>Senna</taxon>
    </lineage>
</organism>
<dbReference type="Proteomes" id="UP000634136">
    <property type="component" value="Unassembled WGS sequence"/>
</dbReference>
<evidence type="ECO:0000259" key="1">
    <source>
        <dbReference type="Pfam" id="PF14244"/>
    </source>
</evidence>
<feature type="domain" description="Retrotransposon Copia-like N-terminal" evidence="1">
    <location>
        <begin position="27"/>
        <end position="66"/>
    </location>
</feature>
<sequence>MGATTTDSTKTVDAVYPETAAPYSDAAPVMITVHKLNRNNYLQWRQSVFFFICGKGKDDYLTGTCSTDAQYFKKLVEEKRLYKFLLGLNDTFEEVCDRIIGRTPLPSLKEAFSEVRREESRKRINNVSNNPLEHSALATRGPSQQFPRQGAPTAKYCDYCHKKGHTKDTCWKIHGKPPNWKPRSRPSAAHNVETTAESQPFSQNQIEFFQKLFGQSSTSSGMPSTGHIAQSVKIADGTMVKVSGIGSVKISANLTLLNVLHMPTLTCNLLFVSKLTRDNHCVANFKSHGCFF</sequence>
<keyword evidence="4" id="KW-1185">Reference proteome</keyword>
<dbReference type="Pfam" id="PF14244">
    <property type="entry name" value="Retrotran_gag_3"/>
    <property type="match status" value="1"/>
</dbReference>
<feature type="domain" description="Retrovirus-related Pol polyprotein from transposon TNT 1-94-like beta-barrel" evidence="2">
    <location>
        <begin position="230"/>
        <end position="278"/>
    </location>
</feature>
<dbReference type="OrthoDB" id="1746033at2759"/>
<reference evidence="3" key="1">
    <citation type="submission" date="2020-09" db="EMBL/GenBank/DDBJ databases">
        <title>Genome-Enabled Discovery of Anthraquinone Biosynthesis in Senna tora.</title>
        <authorList>
            <person name="Kang S.-H."/>
            <person name="Pandey R.P."/>
            <person name="Lee C.-M."/>
            <person name="Sim J.-S."/>
            <person name="Jeong J.-T."/>
            <person name="Choi B.-S."/>
            <person name="Jung M."/>
            <person name="Ginzburg D."/>
            <person name="Zhao K."/>
            <person name="Won S.Y."/>
            <person name="Oh T.-J."/>
            <person name="Yu Y."/>
            <person name="Kim N.-H."/>
            <person name="Lee O.R."/>
            <person name="Lee T.-H."/>
            <person name="Bashyal P."/>
            <person name="Kim T.-S."/>
            <person name="Lee W.-H."/>
            <person name="Kawkins C."/>
            <person name="Kim C.-K."/>
            <person name="Kim J.S."/>
            <person name="Ahn B.O."/>
            <person name="Rhee S.Y."/>
            <person name="Sohng J.K."/>
        </authorList>
    </citation>
    <scope>NUCLEOTIDE SEQUENCE</scope>
    <source>
        <tissue evidence="3">Leaf</tissue>
    </source>
</reference>
<gene>
    <name evidence="3" type="ORF">G2W53_028647</name>
</gene>
<proteinExistence type="predicted"/>
<dbReference type="PANTHER" id="PTHR34222">
    <property type="entry name" value="GAG_PRE-INTEGRS DOMAIN-CONTAINING PROTEIN"/>
    <property type="match status" value="1"/>
</dbReference>
<evidence type="ECO:0000313" key="3">
    <source>
        <dbReference type="EMBL" id="KAF7814678.1"/>
    </source>
</evidence>
<dbReference type="PANTHER" id="PTHR34222:SF40">
    <property type="match status" value="1"/>
</dbReference>
<evidence type="ECO:0000313" key="4">
    <source>
        <dbReference type="Proteomes" id="UP000634136"/>
    </source>
</evidence>
<protein>
    <submittedName>
        <fullName evidence="3">Retrovirus-related Pol polyprotein from transposon RE1</fullName>
    </submittedName>
</protein>
<dbReference type="InterPro" id="IPR029472">
    <property type="entry name" value="Copia-like_N"/>
</dbReference>
<name>A0A834T3R1_9FABA</name>
<dbReference type="Pfam" id="PF22936">
    <property type="entry name" value="Pol_BBD"/>
    <property type="match status" value="1"/>
</dbReference>
<comment type="caution">
    <text evidence="3">The sequence shown here is derived from an EMBL/GenBank/DDBJ whole genome shotgun (WGS) entry which is preliminary data.</text>
</comment>
<accession>A0A834T3R1</accession>
<dbReference type="EMBL" id="JAAIUW010000009">
    <property type="protein sequence ID" value="KAF7814678.1"/>
    <property type="molecule type" value="Genomic_DNA"/>
</dbReference>
<dbReference type="AlphaFoldDB" id="A0A834T3R1"/>